<evidence type="ECO:0000256" key="1">
    <source>
        <dbReference type="ARBA" id="ARBA00012771"/>
    </source>
</evidence>
<keyword evidence="3 8" id="KW-0808">Transferase</keyword>
<dbReference type="GO" id="GO:0032259">
    <property type="term" value="P:methylation"/>
    <property type="evidence" value="ECO:0007669"/>
    <property type="project" value="UniProtKB-KW"/>
</dbReference>
<keyword evidence="9" id="KW-1185">Reference proteome</keyword>
<dbReference type="CDD" id="cd02440">
    <property type="entry name" value="AdoMet_MTases"/>
    <property type="match status" value="1"/>
</dbReference>
<dbReference type="RefSeq" id="WP_191098886.1">
    <property type="nucleotide sequence ID" value="NZ_JACXXF010000001.1"/>
</dbReference>
<reference evidence="8 9" key="1">
    <citation type="submission" date="2020-09" db="EMBL/GenBank/DDBJ databases">
        <title>Bacillus nautilus sp. nov., Chryseoglobus crepusculi sp. nov, and Psychrobacter noctis sp. nov., isolated from deep-sea sponges from the equatorial Atlantic.</title>
        <authorList>
            <person name="Stennett H.L."/>
            <person name="Williams S.E."/>
        </authorList>
    </citation>
    <scope>NUCLEOTIDE SEQUENCE [LARGE SCALE GENOMIC DNA]</scope>
    <source>
        <strain evidence="8 9">28M-24</strain>
    </source>
</reference>
<organism evidence="8 9">
    <name type="scientific">Olleya marilimosa</name>
    <dbReference type="NCBI Taxonomy" id="272164"/>
    <lineage>
        <taxon>Bacteria</taxon>
        <taxon>Pseudomonadati</taxon>
        <taxon>Bacteroidota</taxon>
        <taxon>Flavobacteriia</taxon>
        <taxon>Flavobacteriales</taxon>
        <taxon>Flavobacteriaceae</taxon>
    </lineage>
</organism>
<evidence type="ECO:0000259" key="6">
    <source>
        <dbReference type="Pfam" id="PF05175"/>
    </source>
</evidence>
<dbReference type="NCBIfam" id="TIGR03534">
    <property type="entry name" value="RF_mod_PrmC"/>
    <property type="match status" value="1"/>
</dbReference>
<dbReference type="PANTHER" id="PTHR18895">
    <property type="entry name" value="HEMK METHYLTRANSFERASE"/>
    <property type="match status" value="1"/>
</dbReference>
<dbReference type="EC" id="2.1.1.297" evidence="1"/>
<dbReference type="InterPro" id="IPR004556">
    <property type="entry name" value="HemK-like"/>
</dbReference>
<dbReference type="PANTHER" id="PTHR18895:SF74">
    <property type="entry name" value="MTRF1L RELEASE FACTOR GLUTAMINE METHYLTRANSFERASE"/>
    <property type="match status" value="1"/>
</dbReference>
<sequence>MLIKALKELFHKELDHIYGPDEVFTFFFMLTEHYCNISRLDVALNTNLSVTTNEQVPFFKALELLKQQKPIQYMLGQTEFFGLPFKVDQNTLIPRPETEELVSLIIENSKPSKSHSILDIGTGSGCIAVSLAKNLTDSNVYALDVSAKAINVAKQNARLNNVAITFIEADILDPSIWDKQFKALKFDTIVSNPPYVRELEKQFMNANVLENEPHLALFVADDNPLIFYKAITQFATRYLNKNGRLYFEINEYLGEDMVTLLQEYGFKNIELKQDIFGKDRMVSGIIN</sequence>
<feature type="domain" description="Methyltransferase small" evidence="6">
    <location>
        <begin position="104"/>
        <end position="203"/>
    </location>
</feature>
<keyword evidence="2 8" id="KW-0489">Methyltransferase</keyword>
<dbReference type="InterPro" id="IPR029063">
    <property type="entry name" value="SAM-dependent_MTases_sf"/>
</dbReference>
<evidence type="ECO:0000259" key="7">
    <source>
        <dbReference type="Pfam" id="PF17827"/>
    </source>
</evidence>
<evidence type="ECO:0000256" key="3">
    <source>
        <dbReference type="ARBA" id="ARBA00022679"/>
    </source>
</evidence>
<comment type="caution">
    <text evidence="8">The sequence shown here is derived from an EMBL/GenBank/DDBJ whole genome shotgun (WGS) entry which is preliminary data.</text>
</comment>
<feature type="domain" description="Release factor glutamine methyltransferase N-terminal" evidence="7">
    <location>
        <begin position="29"/>
        <end position="76"/>
    </location>
</feature>
<dbReference type="EMBL" id="JACXXH010000001">
    <property type="protein sequence ID" value="MBD3862259.1"/>
    <property type="molecule type" value="Genomic_DNA"/>
</dbReference>
<evidence type="ECO:0000256" key="2">
    <source>
        <dbReference type="ARBA" id="ARBA00022603"/>
    </source>
</evidence>
<dbReference type="Pfam" id="PF05175">
    <property type="entry name" value="MTS"/>
    <property type="match status" value="1"/>
</dbReference>
<dbReference type="NCBIfam" id="TIGR00536">
    <property type="entry name" value="hemK_fam"/>
    <property type="match status" value="1"/>
</dbReference>
<dbReference type="InterPro" id="IPR007848">
    <property type="entry name" value="Small_mtfrase_dom"/>
</dbReference>
<evidence type="ECO:0000256" key="5">
    <source>
        <dbReference type="ARBA" id="ARBA00048391"/>
    </source>
</evidence>
<protein>
    <recommendedName>
        <fullName evidence="1">peptide chain release factor N(5)-glutamine methyltransferase</fullName>
        <ecNumber evidence="1">2.1.1.297</ecNumber>
    </recommendedName>
</protein>
<dbReference type="PROSITE" id="PS00092">
    <property type="entry name" value="N6_MTASE"/>
    <property type="match status" value="1"/>
</dbReference>
<dbReference type="Pfam" id="PF17827">
    <property type="entry name" value="PrmC_N"/>
    <property type="match status" value="1"/>
</dbReference>
<dbReference type="InterPro" id="IPR050320">
    <property type="entry name" value="N5-glutamine_MTase"/>
</dbReference>
<comment type="catalytic activity">
    <reaction evidence="5">
        <text>L-glutaminyl-[peptide chain release factor] + S-adenosyl-L-methionine = N(5)-methyl-L-glutaminyl-[peptide chain release factor] + S-adenosyl-L-homocysteine + H(+)</text>
        <dbReference type="Rhea" id="RHEA:42896"/>
        <dbReference type="Rhea" id="RHEA-COMP:10271"/>
        <dbReference type="Rhea" id="RHEA-COMP:10272"/>
        <dbReference type="ChEBI" id="CHEBI:15378"/>
        <dbReference type="ChEBI" id="CHEBI:30011"/>
        <dbReference type="ChEBI" id="CHEBI:57856"/>
        <dbReference type="ChEBI" id="CHEBI:59789"/>
        <dbReference type="ChEBI" id="CHEBI:61891"/>
        <dbReference type="EC" id="2.1.1.297"/>
    </reaction>
</comment>
<dbReference type="SUPFAM" id="SSF53335">
    <property type="entry name" value="S-adenosyl-L-methionine-dependent methyltransferases"/>
    <property type="match status" value="1"/>
</dbReference>
<name>A0ABR8LTF9_9FLAO</name>
<dbReference type="Proteomes" id="UP000627521">
    <property type="component" value="Unassembled WGS sequence"/>
</dbReference>
<evidence type="ECO:0000256" key="4">
    <source>
        <dbReference type="ARBA" id="ARBA00022691"/>
    </source>
</evidence>
<dbReference type="GO" id="GO:0102559">
    <property type="term" value="F:peptide chain release factor N(5)-glutamine methyltransferase activity"/>
    <property type="evidence" value="ECO:0007669"/>
    <property type="project" value="UniProtKB-EC"/>
</dbReference>
<dbReference type="InterPro" id="IPR019874">
    <property type="entry name" value="RF_methyltr_PrmC"/>
</dbReference>
<dbReference type="InterPro" id="IPR040758">
    <property type="entry name" value="PrmC_N"/>
</dbReference>
<evidence type="ECO:0000313" key="8">
    <source>
        <dbReference type="EMBL" id="MBD3862259.1"/>
    </source>
</evidence>
<keyword evidence="4" id="KW-0949">S-adenosyl-L-methionine</keyword>
<gene>
    <name evidence="8" type="primary">prmC</name>
    <name evidence="8" type="ORF">IEG06_02265</name>
</gene>
<proteinExistence type="predicted"/>
<dbReference type="Gene3D" id="3.40.50.150">
    <property type="entry name" value="Vaccinia Virus protein VP39"/>
    <property type="match status" value="1"/>
</dbReference>
<accession>A0ABR8LTF9</accession>
<dbReference type="InterPro" id="IPR002052">
    <property type="entry name" value="DNA_methylase_N6_adenine_CS"/>
</dbReference>
<dbReference type="Gene3D" id="1.10.8.10">
    <property type="entry name" value="DNA helicase RuvA subunit, C-terminal domain"/>
    <property type="match status" value="1"/>
</dbReference>
<evidence type="ECO:0000313" key="9">
    <source>
        <dbReference type="Proteomes" id="UP000627521"/>
    </source>
</evidence>